<dbReference type="GO" id="GO:0003700">
    <property type="term" value="F:DNA-binding transcription factor activity"/>
    <property type="evidence" value="ECO:0007669"/>
    <property type="project" value="InterPro"/>
</dbReference>
<gene>
    <name evidence="4" type="ORF">A4W93_03980</name>
</gene>
<dbReference type="Gene3D" id="1.10.10.10">
    <property type="entry name" value="Winged helix-like DNA-binding domain superfamily/Winged helix DNA-binding domain"/>
    <property type="match status" value="1"/>
</dbReference>
<keyword evidence="1" id="KW-0805">Transcription regulation</keyword>
<dbReference type="Pfam" id="PF13545">
    <property type="entry name" value="HTH_Crp_2"/>
    <property type="match status" value="1"/>
</dbReference>
<dbReference type="SMART" id="SM00100">
    <property type="entry name" value="cNMP"/>
    <property type="match status" value="1"/>
</dbReference>
<keyword evidence="5" id="KW-1185">Reference proteome</keyword>
<dbReference type="Gene3D" id="2.60.120.10">
    <property type="entry name" value="Jelly Rolls"/>
    <property type="match status" value="1"/>
</dbReference>
<name>A0A1W6L4K9_9BURK</name>
<dbReference type="PANTHER" id="PTHR24567">
    <property type="entry name" value="CRP FAMILY TRANSCRIPTIONAL REGULATORY PROTEIN"/>
    <property type="match status" value="1"/>
</dbReference>
<proteinExistence type="predicted"/>
<dbReference type="InterPro" id="IPR018335">
    <property type="entry name" value="Tscrpt_reg_HTH_Crp-type_CS"/>
</dbReference>
<dbReference type="SUPFAM" id="SSF46785">
    <property type="entry name" value="Winged helix' DNA-binding domain"/>
    <property type="match status" value="1"/>
</dbReference>
<dbReference type="FunFam" id="1.10.10.10:FF:000028">
    <property type="entry name" value="Fumarate/nitrate reduction transcriptional regulator Fnr"/>
    <property type="match status" value="1"/>
</dbReference>
<dbReference type="CDD" id="cd00092">
    <property type="entry name" value="HTH_CRP"/>
    <property type="match status" value="1"/>
</dbReference>
<keyword evidence="2" id="KW-0238">DNA-binding</keyword>
<dbReference type="Proteomes" id="UP000193427">
    <property type="component" value="Chromosome"/>
</dbReference>
<dbReference type="RefSeq" id="WP_099959856.1">
    <property type="nucleotide sequence ID" value="NZ_BSPR01000002.1"/>
</dbReference>
<dbReference type="InterPro" id="IPR012318">
    <property type="entry name" value="HTH_CRP"/>
</dbReference>
<evidence type="ECO:0000313" key="5">
    <source>
        <dbReference type="Proteomes" id="UP000193427"/>
    </source>
</evidence>
<reference evidence="4 5" key="1">
    <citation type="submission" date="2016-04" db="EMBL/GenBank/DDBJ databases">
        <title>Complete genome sequence of natural rubber-degrading, novel Gram-negative bacterium, Rhizobacter gummiphilus strain NS21.</title>
        <authorList>
            <person name="Tabata M."/>
            <person name="Kasai D."/>
            <person name="Fukuda M."/>
        </authorList>
    </citation>
    <scope>NUCLEOTIDE SEQUENCE [LARGE SCALE GENOMIC DNA]</scope>
    <source>
        <strain evidence="4 5">NS21</strain>
    </source>
</reference>
<dbReference type="GO" id="GO:0005829">
    <property type="term" value="C:cytosol"/>
    <property type="evidence" value="ECO:0007669"/>
    <property type="project" value="TreeGrafter"/>
</dbReference>
<accession>A0A1W6L4K9</accession>
<dbReference type="PROSITE" id="PS00042">
    <property type="entry name" value="HTH_CRP_1"/>
    <property type="match status" value="1"/>
</dbReference>
<dbReference type="KEGG" id="rgu:A4W93_03980"/>
<evidence type="ECO:0000313" key="4">
    <source>
        <dbReference type="EMBL" id="ARN19142.1"/>
    </source>
</evidence>
<dbReference type="InterPro" id="IPR000595">
    <property type="entry name" value="cNMP-bd_dom"/>
</dbReference>
<dbReference type="AlphaFoldDB" id="A0A1W6L4K9"/>
<organism evidence="4 5">
    <name type="scientific">Piscinibacter gummiphilus</name>
    <dbReference type="NCBI Taxonomy" id="946333"/>
    <lineage>
        <taxon>Bacteria</taxon>
        <taxon>Pseudomonadati</taxon>
        <taxon>Pseudomonadota</taxon>
        <taxon>Betaproteobacteria</taxon>
        <taxon>Burkholderiales</taxon>
        <taxon>Sphaerotilaceae</taxon>
        <taxon>Piscinibacter</taxon>
    </lineage>
</organism>
<dbReference type="EMBL" id="CP015118">
    <property type="protein sequence ID" value="ARN19142.1"/>
    <property type="molecule type" value="Genomic_DNA"/>
</dbReference>
<dbReference type="SUPFAM" id="SSF51206">
    <property type="entry name" value="cAMP-binding domain-like"/>
    <property type="match status" value="1"/>
</dbReference>
<keyword evidence="3" id="KW-0804">Transcription</keyword>
<dbReference type="CDD" id="cd00038">
    <property type="entry name" value="CAP_ED"/>
    <property type="match status" value="1"/>
</dbReference>
<dbReference type="SMART" id="SM00419">
    <property type="entry name" value="HTH_CRP"/>
    <property type="match status" value="1"/>
</dbReference>
<evidence type="ECO:0000256" key="2">
    <source>
        <dbReference type="ARBA" id="ARBA00023125"/>
    </source>
</evidence>
<dbReference type="InterPro" id="IPR036390">
    <property type="entry name" value="WH_DNA-bd_sf"/>
</dbReference>
<dbReference type="Pfam" id="PF00027">
    <property type="entry name" value="cNMP_binding"/>
    <property type="match status" value="1"/>
</dbReference>
<dbReference type="InterPro" id="IPR036388">
    <property type="entry name" value="WH-like_DNA-bd_sf"/>
</dbReference>
<evidence type="ECO:0000256" key="1">
    <source>
        <dbReference type="ARBA" id="ARBA00023015"/>
    </source>
</evidence>
<dbReference type="InterPro" id="IPR018490">
    <property type="entry name" value="cNMP-bd_dom_sf"/>
</dbReference>
<dbReference type="PANTHER" id="PTHR24567:SF75">
    <property type="entry name" value="FUMARATE AND NITRATE REDUCTION REGULATORY PROTEIN"/>
    <property type="match status" value="1"/>
</dbReference>
<evidence type="ECO:0000256" key="3">
    <source>
        <dbReference type="ARBA" id="ARBA00023163"/>
    </source>
</evidence>
<dbReference type="PROSITE" id="PS51063">
    <property type="entry name" value="HTH_CRP_2"/>
    <property type="match status" value="1"/>
</dbReference>
<dbReference type="InterPro" id="IPR050397">
    <property type="entry name" value="Env_Response_Regulators"/>
</dbReference>
<dbReference type="InterPro" id="IPR014710">
    <property type="entry name" value="RmlC-like_jellyroll"/>
</dbReference>
<dbReference type="PRINTS" id="PR00034">
    <property type="entry name" value="HTHCRP"/>
</dbReference>
<dbReference type="STRING" id="946333.A4W93_03980"/>
<protein>
    <submittedName>
        <fullName evidence="4">Transcriptional regulator</fullName>
    </submittedName>
</protein>
<dbReference type="GO" id="GO:0003677">
    <property type="term" value="F:DNA binding"/>
    <property type="evidence" value="ECO:0007669"/>
    <property type="project" value="UniProtKB-KW"/>
</dbReference>
<dbReference type="OrthoDB" id="7643467at2"/>
<sequence length="246" mass="27060">MRLIPITAAETAEQTSVCAGCSLRELCLPLGLSAEELDDAGEMVAYRQAVARGEALFRHGDTFHAVFAVRTGFFKTRTVGADGHEWITGFRMSGDLVGLEGLGDDRHLGDALALEDSQVCVIPYPPLMALLRDSPPLQRQFHRLLAREIARDHPERLPGRLRADTRVAAFLLDLAERLQARGFSGSSFVLRMTRAEIGSFLGLTLETVSRAFSAFQSKGWIEVNQRDIRIVDPEALAVTVRAEVPC</sequence>